<accession>A0A366XQZ9</accession>
<comment type="caution">
    <text evidence="3">The sequence shown here is derived from an EMBL/GenBank/DDBJ whole genome shotgun (WGS) entry which is preliminary data.</text>
</comment>
<dbReference type="PANTHER" id="PTHR31793">
    <property type="entry name" value="4-HYDROXYBENZOYL-COA THIOESTERASE FAMILY MEMBER"/>
    <property type="match status" value="1"/>
</dbReference>
<dbReference type="Pfam" id="PF13279">
    <property type="entry name" value="4HBT_2"/>
    <property type="match status" value="1"/>
</dbReference>
<dbReference type="Gene3D" id="3.10.129.10">
    <property type="entry name" value="Hotdog Thioesterase"/>
    <property type="match status" value="1"/>
</dbReference>
<evidence type="ECO:0000313" key="3">
    <source>
        <dbReference type="EMBL" id="RBW68562.1"/>
    </source>
</evidence>
<dbReference type="EMBL" id="QOCW01000018">
    <property type="protein sequence ID" value="RBW68562.1"/>
    <property type="molecule type" value="Genomic_DNA"/>
</dbReference>
<dbReference type="InterPro" id="IPR050563">
    <property type="entry name" value="4-hydroxybenzoyl-CoA_TE"/>
</dbReference>
<proteinExistence type="inferred from homology"/>
<dbReference type="CDD" id="cd00586">
    <property type="entry name" value="4HBT"/>
    <property type="match status" value="1"/>
</dbReference>
<dbReference type="RefSeq" id="WP_113806982.1">
    <property type="nucleotide sequence ID" value="NZ_QOCW01000018.1"/>
</dbReference>
<dbReference type="SUPFAM" id="SSF54637">
    <property type="entry name" value="Thioesterase/thiol ester dehydrase-isomerase"/>
    <property type="match status" value="1"/>
</dbReference>
<evidence type="ECO:0000256" key="1">
    <source>
        <dbReference type="ARBA" id="ARBA00005953"/>
    </source>
</evidence>
<sequence>MLETVTKIDVMEKDIDGLEHVNNSIYVSYFGIARKEWYREAGLLFEEKQERNIGTVIRKLEVNFLKEARLGDSLKIITRPLRLGNKSFLLKQDIYNQNDEHLTDTTVTVVMFDTINRKSIKVVEEIAHHFK</sequence>
<evidence type="ECO:0000313" key="4">
    <source>
        <dbReference type="Proteomes" id="UP000253314"/>
    </source>
</evidence>
<dbReference type="PANTHER" id="PTHR31793:SF27">
    <property type="entry name" value="NOVEL THIOESTERASE SUPERFAMILY DOMAIN AND SAPOSIN A-TYPE DOMAIN CONTAINING PROTEIN (0610012H03RIK)"/>
    <property type="match status" value="1"/>
</dbReference>
<dbReference type="OrthoDB" id="9801517at2"/>
<reference evidence="3 4" key="1">
    <citation type="submission" date="2018-07" db="EMBL/GenBank/DDBJ databases">
        <title>Lottiidibacillus patelloidae gen. nov., sp. nov., isolated from the intestinal tract of a marine limpet and the reclassification of B. taeanensis BH030017T, B. algicola KMM 3737T and B. hwajinpoensis SW-72T as genus Lottiidibacillus.</title>
        <authorList>
            <person name="Liu R."/>
            <person name="Huang Z."/>
        </authorList>
    </citation>
    <scope>NUCLEOTIDE SEQUENCE [LARGE SCALE GENOMIC DNA]</scope>
    <source>
        <strain evidence="3 4">BH030017</strain>
    </source>
</reference>
<dbReference type="AlphaFoldDB" id="A0A366XQZ9"/>
<dbReference type="Proteomes" id="UP000253314">
    <property type="component" value="Unassembled WGS sequence"/>
</dbReference>
<dbReference type="GO" id="GO:0047617">
    <property type="term" value="F:fatty acyl-CoA hydrolase activity"/>
    <property type="evidence" value="ECO:0007669"/>
    <property type="project" value="TreeGrafter"/>
</dbReference>
<comment type="similarity">
    <text evidence="1">Belongs to the 4-hydroxybenzoyl-CoA thioesterase family.</text>
</comment>
<organism evidence="3 4">
    <name type="scientific">Bacillus taeanensis</name>
    <dbReference type="NCBI Taxonomy" id="273032"/>
    <lineage>
        <taxon>Bacteria</taxon>
        <taxon>Bacillati</taxon>
        <taxon>Bacillota</taxon>
        <taxon>Bacilli</taxon>
        <taxon>Bacillales</taxon>
        <taxon>Bacillaceae</taxon>
        <taxon>Bacillus</taxon>
    </lineage>
</organism>
<keyword evidence="2" id="KW-0378">Hydrolase</keyword>
<evidence type="ECO:0000256" key="2">
    <source>
        <dbReference type="ARBA" id="ARBA00022801"/>
    </source>
</evidence>
<dbReference type="InterPro" id="IPR029069">
    <property type="entry name" value="HotDog_dom_sf"/>
</dbReference>
<keyword evidence="4" id="KW-1185">Reference proteome</keyword>
<protein>
    <submittedName>
        <fullName evidence="3">Acyl-CoA thioesterase</fullName>
    </submittedName>
</protein>
<gene>
    <name evidence="3" type="ORF">DS031_15470</name>
</gene>
<name>A0A366XQZ9_9BACI</name>